<sequence>MPLLLLDVDGTLIDSAPGIHQCLRRTLDHFAVPQPNDDWFRAALGPGIDKTLASVGLGADAVEYYREQYRAGGMAQSTVFPGIRELLDHWRAADYTLCTATNKARAAAEGILELHQLNQHFTIIGAADGNRTTKDAIIGNVLEQIGDVDDIVLVGDRSHDTIGAKAHGIDTVLVSWGYGNPTEWADATHVAHSVEELKGIIRDRWA</sequence>
<name>A0A0G3GZI3_9CORY</name>
<dbReference type="InterPro" id="IPR023198">
    <property type="entry name" value="PGP-like_dom2"/>
</dbReference>
<dbReference type="STRING" id="571915.CMUST_11285"/>
<organism evidence="1 2">
    <name type="scientific">Corynebacterium mustelae</name>
    <dbReference type="NCBI Taxonomy" id="571915"/>
    <lineage>
        <taxon>Bacteria</taxon>
        <taxon>Bacillati</taxon>
        <taxon>Actinomycetota</taxon>
        <taxon>Actinomycetes</taxon>
        <taxon>Mycobacteriales</taxon>
        <taxon>Corynebacteriaceae</taxon>
        <taxon>Corynebacterium</taxon>
    </lineage>
</organism>
<dbReference type="PANTHER" id="PTHR43434:SF20">
    <property type="entry name" value="5'-NUCLEOTIDASE"/>
    <property type="match status" value="1"/>
</dbReference>
<keyword evidence="2" id="KW-1185">Reference proteome</keyword>
<dbReference type="GO" id="GO:0005829">
    <property type="term" value="C:cytosol"/>
    <property type="evidence" value="ECO:0007669"/>
    <property type="project" value="TreeGrafter"/>
</dbReference>
<dbReference type="GO" id="GO:0004713">
    <property type="term" value="F:protein tyrosine kinase activity"/>
    <property type="evidence" value="ECO:0007669"/>
    <property type="project" value="TreeGrafter"/>
</dbReference>
<dbReference type="Pfam" id="PF13419">
    <property type="entry name" value="HAD_2"/>
    <property type="match status" value="1"/>
</dbReference>
<reference evidence="2" key="2">
    <citation type="submission" date="2015-05" db="EMBL/GenBank/DDBJ databases">
        <title>Complete genome sequence of Corynebacterium mustelae DSM 45274, isolated from various tissues of a male ferret with lethal sepsis.</title>
        <authorList>
            <person name="Ruckert C."/>
            <person name="Albersmeier A."/>
            <person name="Winkler A."/>
            <person name="Tauch A."/>
        </authorList>
    </citation>
    <scope>NUCLEOTIDE SEQUENCE [LARGE SCALE GENOMIC DNA]</scope>
    <source>
        <strain evidence="2">DSM 45274</strain>
    </source>
</reference>
<dbReference type="PANTHER" id="PTHR43434">
    <property type="entry name" value="PHOSPHOGLYCOLATE PHOSPHATASE"/>
    <property type="match status" value="1"/>
</dbReference>
<dbReference type="SFLD" id="SFLDG01129">
    <property type="entry name" value="C1.5:_HAD__Beta-PGM__Phosphata"/>
    <property type="match status" value="1"/>
</dbReference>
<dbReference type="InterPro" id="IPR041492">
    <property type="entry name" value="HAD_2"/>
</dbReference>
<dbReference type="SFLD" id="SFLDS00003">
    <property type="entry name" value="Haloacid_Dehalogenase"/>
    <property type="match status" value="1"/>
</dbReference>
<accession>A0A0G3GZI3</accession>
<dbReference type="InterPro" id="IPR036412">
    <property type="entry name" value="HAD-like_sf"/>
</dbReference>
<dbReference type="Gene3D" id="3.40.50.1000">
    <property type="entry name" value="HAD superfamily/HAD-like"/>
    <property type="match status" value="1"/>
</dbReference>
<dbReference type="Gene3D" id="1.10.150.240">
    <property type="entry name" value="Putative phosphatase, domain 2"/>
    <property type="match status" value="1"/>
</dbReference>
<dbReference type="InterPro" id="IPR023214">
    <property type="entry name" value="HAD_sf"/>
</dbReference>
<dbReference type="InterPro" id="IPR050155">
    <property type="entry name" value="HAD-like_hydrolase_sf"/>
</dbReference>
<gene>
    <name evidence="1" type="ORF">CMUST_11285</name>
</gene>
<dbReference type="EMBL" id="CP011542">
    <property type="protein sequence ID" value="AKK06571.1"/>
    <property type="molecule type" value="Genomic_DNA"/>
</dbReference>
<dbReference type="KEGG" id="cmv:CMUST_11285"/>
<dbReference type="RefSeq" id="WP_047262580.1">
    <property type="nucleotide sequence ID" value="NZ_CP011542.1"/>
</dbReference>
<evidence type="ECO:0000313" key="1">
    <source>
        <dbReference type="EMBL" id="AKK06571.1"/>
    </source>
</evidence>
<reference evidence="1 2" key="1">
    <citation type="journal article" date="2015" name="Genome Announc.">
        <title>Complete Genome Sequence of the Type Strain Corynebacterium mustelae DSM 45274, Isolated from Various Tissues of a Male Ferret with Lethal Sepsis.</title>
        <authorList>
            <person name="Ruckert C."/>
            <person name="Eimer J."/>
            <person name="Winkler A."/>
            <person name="Tauch A."/>
        </authorList>
    </citation>
    <scope>NUCLEOTIDE SEQUENCE [LARGE SCALE GENOMIC DNA]</scope>
    <source>
        <strain evidence="1 2">DSM 45274</strain>
    </source>
</reference>
<dbReference type="AlphaFoldDB" id="A0A0G3GZI3"/>
<evidence type="ECO:0000313" key="2">
    <source>
        <dbReference type="Proteomes" id="UP000035199"/>
    </source>
</evidence>
<dbReference type="OrthoDB" id="9776368at2"/>
<dbReference type="Proteomes" id="UP000035199">
    <property type="component" value="Chromosome"/>
</dbReference>
<proteinExistence type="predicted"/>
<dbReference type="PATRIC" id="fig|571915.4.peg.2413"/>
<dbReference type="SUPFAM" id="SSF56784">
    <property type="entry name" value="HAD-like"/>
    <property type="match status" value="1"/>
</dbReference>
<protein>
    <submittedName>
        <fullName evidence="1">Putative phosphatase</fullName>
    </submittedName>
</protein>